<organism evidence="2 3">
    <name type="scientific">Vibrio xiamenensis</name>
    <dbReference type="NCBI Taxonomy" id="861298"/>
    <lineage>
        <taxon>Bacteria</taxon>
        <taxon>Pseudomonadati</taxon>
        <taxon>Pseudomonadota</taxon>
        <taxon>Gammaproteobacteria</taxon>
        <taxon>Vibrionales</taxon>
        <taxon>Vibrionaceae</taxon>
        <taxon>Vibrio</taxon>
    </lineage>
</organism>
<dbReference type="Proteomes" id="UP000198854">
    <property type="component" value="Unassembled WGS sequence"/>
</dbReference>
<dbReference type="AlphaFoldDB" id="A0A1G8AQY1"/>
<feature type="domain" description="Carboxymuconolactone decarboxylase-like" evidence="1">
    <location>
        <begin position="40"/>
        <end position="105"/>
    </location>
</feature>
<dbReference type="PANTHER" id="PTHR33570:SF2">
    <property type="entry name" value="CARBOXYMUCONOLACTONE DECARBOXYLASE-LIKE DOMAIN-CONTAINING PROTEIN"/>
    <property type="match status" value="1"/>
</dbReference>
<dbReference type="Gene3D" id="1.20.1290.10">
    <property type="entry name" value="AhpD-like"/>
    <property type="match status" value="1"/>
</dbReference>
<protein>
    <submittedName>
        <fullName evidence="2">Uncharacterized conserved protein YurZ, alkylhydroperoxidase/carboxymuconolactone decarboxylase family</fullName>
    </submittedName>
</protein>
<sequence>MDSNNVQEGTLSKFISVFKPMWLAVVATFALLISPWSYAQPALNAKQQAVIPIAAFTASGDIDKLKISLAQGLDQGLTINEIKEVIAQLYAYAGFPRSLNGLAAFMQVLETRKASGIVDQFGPESKPLPSDKTSLEFGSDNQTRLIGREVKGALFDFSSQIDTYLKSHLFGDIFQRDLLSWKLREIATIAALANMSGVNSQLAAHYNISMNNDVSRQELQQFIAILQRACGAAVAQNAEQVLTAVLAQK</sequence>
<dbReference type="InterPro" id="IPR029032">
    <property type="entry name" value="AhpD-like"/>
</dbReference>
<dbReference type="RefSeq" id="WP_245696658.1">
    <property type="nucleotide sequence ID" value="NZ_FNDD01000011.1"/>
</dbReference>
<name>A0A1G8AQY1_9VIBR</name>
<dbReference type="PANTHER" id="PTHR33570">
    <property type="entry name" value="4-CARBOXYMUCONOLACTONE DECARBOXYLASE FAMILY PROTEIN"/>
    <property type="match status" value="1"/>
</dbReference>
<keyword evidence="3" id="KW-1185">Reference proteome</keyword>
<evidence type="ECO:0000313" key="2">
    <source>
        <dbReference type="EMBL" id="SDH23329.1"/>
    </source>
</evidence>
<keyword evidence="2" id="KW-0575">Peroxidase</keyword>
<dbReference type="STRING" id="861298.SAMN04488136_11177"/>
<evidence type="ECO:0000313" key="3">
    <source>
        <dbReference type="Proteomes" id="UP000198854"/>
    </source>
</evidence>
<dbReference type="InterPro" id="IPR003779">
    <property type="entry name" value="CMD-like"/>
</dbReference>
<dbReference type="EMBL" id="FNDD01000011">
    <property type="protein sequence ID" value="SDH23329.1"/>
    <property type="molecule type" value="Genomic_DNA"/>
</dbReference>
<reference evidence="2 3" key="1">
    <citation type="submission" date="2016-10" db="EMBL/GenBank/DDBJ databases">
        <authorList>
            <person name="de Groot N.N."/>
        </authorList>
    </citation>
    <scope>NUCLEOTIDE SEQUENCE [LARGE SCALE GENOMIC DNA]</scope>
    <source>
        <strain evidence="2 3">CGMCC 1.10228</strain>
    </source>
</reference>
<feature type="domain" description="Carboxymuconolactone decarboxylase-like" evidence="1">
    <location>
        <begin position="165"/>
        <end position="243"/>
    </location>
</feature>
<evidence type="ECO:0000259" key="1">
    <source>
        <dbReference type="Pfam" id="PF02627"/>
    </source>
</evidence>
<dbReference type="GO" id="GO:0051920">
    <property type="term" value="F:peroxiredoxin activity"/>
    <property type="evidence" value="ECO:0007669"/>
    <property type="project" value="InterPro"/>
</dbReference>
<dbReference type="Pfam" id="PF02627">
    <property type="entry name" value="CMD"/>
    <property type="match status" value="2"/>
</dbReference>
<accession>A0A1G8AQY1</accession>
<dbReference type="SUPFAM" id="SSF69118">
    <property type="entry name" value="AhpD-like"/>
    <property type="match status" value="1"/>
</dbReference>
<dbReference type="InterPro" id="IPR052512">
    <property type="entry name" value="4CMD/NDH-1_regulator"/>
</dbReference>
<proteinExistence type="predicted"/>
<keyword evidence="2" id="KW-0560">Oxidoreductase</keyword>
<gene>
    <name evidence="2" type="ORF">SAMN04488136_11177</name>
</gene>